<keyword evidence="2" id="KW-1185">Reference proteome</keyword>
<dbReference type="EMBL" id="CP060696">
    <property type="protein sequence ID" value="QNO18816.1"/>
    <property type="molecule type" value="Genomic_DNA"/>
</dbReference>
<accession>A0A7G9WJF4</accession>
<dbReference type="Proteomes" id="UP000516046">
    <property type="component" value="Chromosome"/>
</dbReference>
<dbReference type="InterPro" id="IPR046639">
    <property type="entry name" value="DUF6751"/>
</dbReference>
<organism evidence="1 2">
    <name type="scientific">Caproicibacterium amylolyticum</name>
    <dbReference type="NCBI Taxonomy" id="2766537"/>
    <lineage>
        <taxon>Bacteria</taxon>
        <taxon>Bacillati</taxon>
        <taxon>Bacillota</taxon>
        <taxon>Clostridia</taxon>
        <taxon>Eubacteriales</taxon>
        <taxon>Oscillospiraceae</taxon>
        <taxon>Caproicibacterium</taxon>
    </lineage>
</organism>
<dbReference type="AlphaFoldDB" id="A0A7G9WJF4"/>
<dbReference type="RefSeq" id="WP_212507883.1">
    <property type="nucleotide sequence ID" value="NZ_CP060696.1"/>
</dbReference>
<evidence type="ECO:0000313" key="2">
    <source>
        <dbReference type="Proteomes" id="UP000516046"/>
    </source>
</evidence>
<gene>
    <name evidence="1" type="ORF">H6X83_04050</name>
</gene>
<dbReference type="KEGG" id="caml:H6X83_04050"/>
<reference evidence="1 2" key="1">
    <citation type="submission" date="2020-08" db="EMBL/GenBank/DDBJ databases">
        <authorList>
            <person name="Ren C."/>
            <person name="Gu Y."/>
            <person name="Xu Y."/>
        </authorList>
    </citation>
    <scope>NUCLEOTIDE SEQUENCE [LARGE SCALE GENOMIC DNA]</scope>
    <source>
        <strain evidence="1 2">LBM18003</strain>
    </source>
</reference>
<dbReference type="Pfam" id="PF20536">
    <property type="entry name" value="DUF6751"/>
    <property type="match status" value="1"/>
</dbReference>
<proteinExistence type="predicted"/>
<name>A0A7G9WJF4_9FIRM</name>
<protein>
    <submittedName>
        <fullName evidence="1">Uncharacterized protein</fullName>
    </submittedName>
</protein>
<sequence>MMMATETAVLYHLEDGEITSKAELNGVTWREVTQSSASSRVTQADHGMTIAKKIVVRVPAESAPGGFSPVVGDMIVHGACSLNVGESDVTLSAAGAVTVQTVSDNRQGHMPHWKLEAV</sequence>
<evidence type="ECO:0000313" key="1">
    <source>
        <dbReference type="EMBL" id="QNO18816.1"/>
    </source>
</evidence>